<feature type="domain" description="N-acetyltransferase" evidence="1">
    <location>
        <begin position="20"/>
        <end position="175"/>
    </location>
</feature>
<dbReference type="KEGG" id="mshg:MSG_02802"/>
<evidence type="ECO:0000313" key="3">
    <source>
        <dbReference type="Proteomes" id="UP000217736"/>
    </source>
</evidence>
<dbReference type="SUPFAM" id="SSF55729">
    <property type="entry name" value="Acyl-CoA N-acyltransferases (Nat)"/>
    <property type="match status" value="1"/>
</dbReference>
<organism evidence="2 3">
    <name type="scientific">Mycobacterium shigaense</name>
    <dbReference type="NCBI Taxonomy" id="722731"/>
    <lineage>
        <taxon>Bacteria</taxon>
        <taxon>Bacillati</taxon>
        <taxon>Actinomycetota</taxon>
        <taxon>Actinomycetes</taxon>
        <taxon>Mycobacteriales</taxon>
        <taxon>Mycobacteriaceae</taxon>
        <taxon>Mycobacterium</taxon>
        <taxon>Mycobacterium simiae complex</taxon>
    </lineage>
</organism>
<dbReference type="CDD" id="cd04301">
    <property type="entry name" value="NAT_SF"/>
    <property type="match status" value="1"/>
</dbReference>
<dbReference type="PROSITE" id="PS51186">
    <property type="entry name" value="GNAT"/>
    <property type="match status" value="1"/>
</dbReference>
<name>A0A1Z4EJ60_9MYCO</name>
<dbReference type="InterPro" id="IPR016181">
    <property type="entry name" value="Acyl_CoA_acyltransferase"/>
</dbReference>
<dbReference type="InterPro" id="IPR000182">
    <property type="entry name" value="GNAT_dom"/>
</dbReference>
<dbReference type="GO" id="GO:0016747">
    <property type="term" value="F:acyltransferase activity, transferring groups other than amino-acyl groups"/>
    <property type="evidence" value="ECO:0007669"/>
    <property type="project" value="InterPro"/>
</dbReference>
<proteinExistence type="predicted"/>
<dbReference type="Pfam" id="PF13302">
    <property type="entry name" value="Acetyltransf_3"/>
    <property type="match status" value="1"/>
</dbReference>
<dbReference type="Proteomes" id="UP000217736">
    <property type="component" value="Chromosome"/>
</dbReference>
<protein>
    <submittedName>
        <fullName evidence="2">Acyl-CoA synthetase</fullName>
    </submittedName>
</protein>
<dbReference type="Gene3D" id="3.40.630.30">
    <property type="match status" value="1"/>
</dbReference>
<reference evidence="3" key="1">
    <citation type="submission" date="2017-06" db="EMBL/GenBank/DDBJ databases">
        <title>Complete Genome Sequence of Mycobacterium shigaense.</title>
        <authorList>
            <person name="Fukano H."/>
            <person name="Yoshida M."/>
            <person name="Kazumi Y."/>
            <person name="Ogura Y."/>
            <person name="Mitarai S."/>
            <person name="Hayashi T."/>
            <person name="Hoshino Y."/>
        </authorList>
    </citation>
    <scope>NUCLEOTIDE SEQUENCE [LARGE SCALE GENOMIC DNA]</scope>
    <source>
        <strain evidence="3">UN-152</strain>
    </source>
</reference>
<evidence type="ECO:0000313" key="2">
    <source>
        <dbReference type="EMBL" id="BAX92946.1"/>
    </source>
</evidence>
<keyword evidence="3" id="KW-1185">Reference proteome</keyword>
<sequence length="185" mass="20354">MSDQPAEFAATARLLDGRRITLRRLGADDADAILALHQHLSDRDRYFRFFTLNPIDLRQLITKMTEPAQGWYALGAFDGHRLIGVANYVVTPDDPQVAEIAATVAHENHSLGAGTALLEHLARIARTDEVKRFVADVLCVNDLMLKVLADIGLPCTSTDYGTVRHLEIELPDGLDEKPTIAEAIA</sequence>
<accession>A0A1Z4EJ60</accession>
<evidence type="ECO:0000259" key="1">
    <source>
        <dbReference type="PROSITE" id="PS51186"/>
    </source>
</evidence>
<dbReference type="EMBL" id="AP018164">
    <property type="protein sequence ID" value="BAX92946.1"/>
    <property type="molecule type" value="Genomic_DNA"/>
</dbReference>
<gene>
    <name evidence="2" type="ORF">MSG_02802</name>
</gene>
<dbReference type="AlphaFoldDB" id="A0A1Z4EJ60"/>
<dbReference type="RefSeq" id="WP_162899210.1">
    <property type="nucleotide sequence ID" value="NZ_AP018164.1"/>
</dbReference>